<accession>A0A0G1QH57</accession>
<proteinExistence type="predicted"/>
<sequence length="52" mass="5904">MRKLLVILTKLGILAKQLEFSYQLSVNNRAVNFQLLETENCELKTVLPGGQK</sequence>
<dbReference type="EMBL" id="LCMV01000010">
    <property type="protein sequence ID" value="KKU44172.1"/>
    <property type="molecule type" value="Genomic_DNA"/>
</dbReference>
<comment type="caution">
    <text evidence="1">The sequence shown here is derived from an EMBL/GenBank/DDBJ whole genome shotgun (WGS) entry which is preliminary data.</text>
</comment>
<dbReference type="Proteomes" id="UP000034487">
    <property type="component" value="Unassembled WGS sequence"/>
</dbReference>
<dbReference type="AlphaFoldDB" id="A0A0G1QH57"/>
<evidence type="ECO:0000313" key="2">
    <source>
        <dbReference type="Proteomes" id="UP000034487"/>
    </source>
</evidence>
<protein>
    <submittedName>
        <fullName evidence="1">Uncharacterized protein</fullName>
    </submittedName>
</protein>
<name>A0A0G1QH57_9BACT</name>
<gene>
    <name evidence="1" type="ORF">UX60_C0010G0011</name>
</gene>
<evidence type="ECO:0000313" key="1">
    <source>
        <dbReference type="EMBL" id="KKU44172.1"/>
    </source>
</evidence>
<reference evidence="1 2" key="1">
    <citation type="journal article" date="2015" name="Nature">
        <title>rRNA introns, odd ribosomes, and small enigmatic genomes across a large radiation of phyla.</title>
        <authorList>
            <person name="Brown C.T."/>
            <person name="Hug L.A."/>
            <person name="Thomas B.C."/>
            <person name="Sharon I."/>
            <person name="Castelle C.J."/>
            <person name="Singh A."/>
            <person name="Wilkins M.J."/>
            <person name="Williams K.H."/>
            <person name="Banfield J.F."/>
        </authorList>
    </citation>
    <scope>NUCLEOTIDE SEQUENCE [LARGE SCALE GENOMIC DNA]</scope>
</reference>
<organism evidence="1 2">
    <name type="scientific">Berkelbacteria bacterium GW2011_GWA2_46_7</name>
    <dbReference type="NCBI Taxonomy" id="1618335"/>
    <lineage>
        <taxon>Bacteria</taxon>
        <taxon>Candidatus Berkelbacteria</taxon>
    </lineage>
</organism>